<protein>
    <submittedName>
        <fullName evidence="3">DUF1648 domain-containing protein</fullName>
    </submittedName>
</protein>
<reference evidence="4" key="1">
    <citation type="journal article" date="2019" name="Int. J. Syst. Evol. Microbiol.">
        <title>The Global Catalogue of Microorganisms (GCM) 10K type strain sequencing project: providing services to taxonomists for standard genome sequencing and annotation.</title>
        <authorList>
            <consortium name="The Broad Institute Genomics Platform"/>
            <consortium name="The Broad Institute Genome Sequencing Center for Infectious Disease"/>
            <person name="Wu L."/>
            <person name="Ma J."/>
        </authorList>
    </citation>
    <scope>NUCLEOTIDE SEQUENCE [LARGE SCALE GENOMIC DNA]</scope>
    <source>
        <strain evidence="4">JCM 11882</strain>
    </source>
</reference>
<dbReference type="Pfam" id="PF07853">
    <property type="entry name" value="DUF1648"/>
    <property type="match status" value="1"/>
</dbReference>
<sequence length="152" mass="16001">MTGSVTRVLRIASLLGIVALTAYVLVRYPSLPEIVPVHFNFAGAADGFGPRSSTLWLAGVMTGLGALVAWLSTKPDVLNYPGEITGANAQRMYREGERMMVWVLAGLAVVYLGICLQTFAGTGAAFLIVGLVALMGSTLVGLVRMSIAETPN</sequence>
<evidence type="ECO:0000313" key="4">
    <source>
        <dbReference type="Proteomes" id="UP001595836"/>
    </source>
</evidence>
<evidence type="ECO:0000256" key="1">
    <source>
        <dbReference type="SAM" id="Phobius"/>
    </source>
</evidence>
<accession>A0ABV9PVR5</accession>
<proteinExistence type="predicted"/>
<evidence type="ECO:0000313" key="3">
    <source>
        <dbReference type="EMBL" id="MFC4756579.1"/>
    </source>
</evidence>
<keyword evidence="4" id="KW-1185">Reference proteome</keyword>
<feature type="transmembrane region" description="Helical" evidence="1">
    <location>
        <begin position="7"/>
        <end position="26"/>
    </location>
</feature>
<dbReference type="Proteomes" id="UP001595836">
    <property type="component" value="Unassembled WGS sequence"/>
</dbReference>
<dbReference type="InterPro" id="IPR012867">
    <property type="entry name" value="DUF1648"/>
</dbReference>
<keyword evidence="1" id="KW-0812">Transmembrane</keyword>
<feature type="domain" description="DUF1648" evidence="2">
    <location>
        <begin position="17"/>
        <end position="61"/>
    </location>
</feature>
<feature type="transmembrane region" description="Helical" evidence="1">
    <location>
        <begin position="53"/>
        <end position="71"/>
    </location>
</feature>
<dbReference type="RefSeq" id="WP_344996828.1">
    <property type="nucleotide sequence ID" value="NZ_BAABCD010000057.1"/>
</dbReference>
<evidence type="ECO:0000259" key="2">
    <source>
        <dbReference type="Pfam" id="PF07853"/>
    </source>
</evidence>
<keyword evidence="1" id="KW-1133">Transmembrane helix</keyword>
<organism evidence="3 4">
    <name type="scientific">Dietzia aurantiaca</name>
    <dbReference type="NCBI Taxonomy" id="983873"/>
    <lineage>
        <taxon>Bacteria</taxon>
        <taxon>Bacillati</taxon>
        <taxon>Actinomycetota</taxon>
        <taxon>Actinomycetes</taxon>
        <taxon>Mycobacteriales</taxon>
        <taxon>Dietziaceae</taxon>
        <taxon>Dietzia</taxon>
    </lineage>
</organism>
<name>A0ABV9PVR5_9ACTN</name>
<feature type="transmembrane region" description="Helical" evidence="1">
    <location>
        <begin position="125"/>
        <end position="143"/>
    </location>
</feature>
<feature type="transmembrane region" description="Helical" evidence="1">
    <location>
        <begin position="99"/>
        <end position="119"/>
    </location>
</feature>
<keyword evidence="1" id="KW-0472">Membrane</keyword>
<dbReference type="EMBL" id="JBHSHP010000061">
    <property type="protein sequence ID" value="MFC4756579.1"/>
    <property type="molecule type" value="Genomic_DNA"/>
</dbReference>
<gene>
    <name evidence="3" type="ORF">ACFO7U_17570</name>
</gene>
<comment type="caution">
    <text evidence="3">The sequence shown here is derived from an EMBL/GenBank/DDBJ whole genome shotgun (WGS) entry which is preliminary data.</text>
</comment>